<evidence type="ECO:0000256" key="7">
    <source>
        <dbReference type="ARBA" id="ARBA00023125"/>
    </source>
</evidence>
<keyword evidence="14" id="KW-1185">Reference proteome</keyword>
<comment type="subcellular location">
    <subcellularLocation>
        <location evidence="1">Nucleus</location>
    </subcellularLocation>
</comment>
<keyword evidence="7" id="KW-0238">DNA-binding</keyword>
<dbReference type="InterPro" id="IPR041697">
    <property type="entry name" value="Znf-C2H2_11"/>
</dbReference>
<keyword evidence="9" id="KW-0539">Nucleus</keyword>
<keyword evidence="4 10" id="KW-0863">Zinc-finger</keyword>
<proteinExistence type="predicted"/>
<evidence type="ECO:0000256" key="1">
    <source>
        <dbReference type="ARBA" id="ARBA00004123"/>
    </source>
</evidence>
<evidence type="ECO:0000256" key="3">
    <source>
        <dbReference type="ARBA" id="ARBA00022737"/>
    </source>
</evidence>
<dbReference type="GO" id="GO:0008270">
    <property type="term" value="F:zinc ion binding"/>
    <property type="evidence" value="ECO:0007669"/>
    <property type="project" value="UniProtKB-KW"/>
</dbReference>
<accession>A0A9J6F0I3</accession>
<dbReference type="PANTHER" id="PTHR47222">
    <property type="entry name" value="ZINC FINGER PROTEIN 532-RELATED"/>
    <property type="match status" value="1"/>
</dbReference>
<keyword evidence="3" id="KW-0677">Repeat</keyword>
<sequence length="221" mass="24183">MARMLLEEEPSTADLAHGEAKAPTEIINLDDDEMASSKDKAMDTSAPLSQKPKKRSITGKPSPAPSATSDQAKKNKQDTPKKANQQSTDDSEQTTVEQEEKPPNNTKACAKCDFQSSDLSAFREHIKVHRPPNQETFQCHECGLCYVVEPSLRKHLRGVHGVEEKKAADRLAEADPNGAAVSGLRCSVCLATFDTERELKSHTRSHGMAFLKKVKAKDGTV</sequence>
<dbReference type="PROSITE" id="PS00028">
    <property type="entry name" value="ZINC_FINGER_C2H2_1"/>
    <property type="match status" value="2"/>
</dbReference>
<dbReference type="PROSITE" id="PS50157">
    <property type="entry name" value="ZINC_FINGER_C2H2_2"/>
    <property type="match status" value="2"/>
</dbReference>
<dbReference type="Pfam" id="PF16622">
    <property type="entry name" value="zf-C2H2_11"/>
    <property type="match status" value="1"/>
</dbReference>
<feature type="compositionally biased region" description="Polar residues" evidence="11">
    <location>
        <begin position="82"/>
        <end position="96"/>
    </location>
</feature>
<reference evidence="13" key="1">
    <citation type="journal article" date="2020" name="Cell">
        <title>Large-Scale Comparative Analyses of Tick Genomes Elucidate Their Genetic Diversity and Vector Capacities.</title>
        <authorList>
            <consortium name="Tick Genome and Microbiome Consortium (TIGMIC)"/>
            <person name="Jia N."/>
            <person name="Wang J."/>
            <person name="Shi W."/>
            <person name="Du L."/>
            <person name="Sun Y."/>
            <person name="Zhan W."/>
            <person name="Jiang J.F."/>
            <person name="Wang Q."/>
            <person name="Zhang B."/>
            <person name="Ji P."/>
            <person name="Bell-Sakyi L."/>
            <person name="Cui X.M."/>
            <person name="Yuan T.T."/>
            <person name="Jiang B.G."/>
            <person name="Yang W.F."/>
            <person name="Lam T.T."/>
            <person name="Chang Q.C."/>
            <person name="Ding S.J."/>
            <person name="Wang X.J."/>
            <person name="Zhu J.G."/>
            <person name="Ruan X.D."/>
            <person name="Zhao L."/>
            <person name="Wei J.T."/>
            <person name="Ye R.Z."/>
            <person name="Que T.C."/>
            <person name="Du C.H."/>
            <person name="Zhou Y.H."/>
            <person name="Cheng J.X."/>
            <person name="Dai P.F."/>
            <person name="Guo W.B."/>
            <person name="Han X.H."/>
            <person name="Huang E.J."/>
            <person name="Li L.F."/>
            <person name="Wei W."/>
            <person name="Gao Y.C."/>
            <person name="Liu J.Z."/>
            <person name="Shao H.Z."/>
            <person name="Wang X."/>
            <person name="Wang C.C."/>
            <person name="Yang T.C."/>
            <person name="Huo Q.B."/>
            <person name="Li W."/>
            <person name="Chen H.Y."/>
            <person name="Chen S.E."/>
            <person name="Zhou L.G."/>
            <person name="Ni X.B."/>
            <person name="Tian J.H."/>
            <person name="Sheng Y."/>
            <person name="Liu T."/>
            <person name="Pan Y.S."/>
            <person name="Xia L.Y."/>
            <person name="Li J."/>
            <person name="Zhao F."/>
            <person name="Cao W.C."/>
        </authorList>
    </citation>
    <scope>NUCLEOTIDE SEQUENCE</scope>
    <source>
        <strain evidence="13">Rmic-2018</strain>
    </source>
</reference>
<feature type="compositionally biased region" description="Basic and acidic residues" evidence="11">
    <location>
        <begin position="71"/>
        <end position="81"/>
    </location>
</feature>
<keyword evidence="2" id="KW-0479">Metal-binding</keyword>
<dbReference type="InterPro" id="IPR013087">
    <property type="entry name" value="Znf_C2H2_type"/>
</dbReference>
<evidence type="ECO:0000256" key="11">
    <source>
        <dbReference type="SAM" id="MobiDB-lite"/>
    </source>
</evidence>
<evidence type="ECO:0000313" key="13">
    <source>
        <dbReference type="EMBL" id="KAH8040278.1"/>
    </source>
</evidence>
<dbReference type="Proteomes" id="UP000821866">
    <property type="component" value="Chromosome 1"/>
</dbReference>
<feature type="domain" description="C2H2-type" evidence="12">
    <location>
        <begin position="137"/>
        <end position="165"/>
    </location>
</feature>
<evidence type="ECO:0000256" key="2">
    <source>
        <dbReference type="ARBA" id="ARBA00022723"/>
    </source>
</evidence>
<dbReference type="AlphaFoldDB" id="A0A9J6F0I3"/>
<evidence type="ECO:0000256" key="4">
    <source>
        <dbReference type="ARBA" id="ARBA00022771"/>
    </source>
</evidence>
<dbReference type="InterPro" id="IPR045914">
    <property type="entry name" value="Zn532-like"/>
</dbReference>
<evidence type="ECO:0000256" key="5">
    <source>
        <dbReference type="ARBA" id="ARBA00022833"/>
    </source>
</evidence>
<evidence type="ECO:0000256" key="9">
    <source>
        <dbReference type="ARBA" id="ARBA00023242"/>
    </source>
</evidence>
<comment type="caution">
    <text evidence="13">The sequence shown here is derived from an EMBL/GenBank/DDBJ whole genome shotgun (WGS) entry which is preliminary data.</text>
</comment>
<keyword evidence="5" id="KW-0862">Zinc</keyword>
<dbReference type="PANTHER" id="PTHR47222:SF5">
    <property type="entry name" value="LOW QUALITY PROTEIN: ZINC FINGER PROTEIN 532-LIKE"/>
    <property type="match status" value="1"/>
</dbReference>
<feature type="region of interest" description="Disordered" evidence="11">
    <location>
        <begin position="1"/>
        <end position="110"/>
    </location>
</feature>
<dbReference type="VEuPathDB" id="VectorBase:LOC119188266"/>
<evidence type="ECO:0000259" key="12">
    <source>
        <dbReference type="PROSITE" id="PS50157"/>
    </source>
</evidence>
<feature type="domain" description="C2H2-type" evidence="12">
    <location>
        <begin position="184"/>
        <end position="206"/>
    </location>
</feature>
<dbReference type="GO" id="GO:0003677">
    <property type="term" value="F:DNA binding"/>
    <property type="evidence" value="ECO:0007669"/>
    <property type="project" value="UniProtKB-KW"/>
</dbReference>
<dbReference type="SUPFAM" id="SSF57667">
    <property type="entry name" value="beta-beta-alpha zinc fingers"/>
    <property type="match status" value="1"/>
</dbReference>
<reference evidence="13" key="2">
    <citation type="submission" date="2021-09" db="EMBL/GenBank/DDBJ databases">
        <authorList>
            <person name="Jia N."/>
            <person name="Wang J."/>
            <person name="Shi W."/>
            <person name="Du L."/>
            <person name="Sun Y."/>
            <person name="Zhan W."/>
            <person name="Jiang J."/>
            <person name="Wang Q."/>
            <person name="Zhang B."/>
            <person name="Ji P."/>
            <person name="Sakyi L.B."/>
            <person name="Cui X."/>
            <person name="Yuan T."/>
            <person name="Jiang B."/>
            <person name="Yang W."/>
            <person name="Lam T.T.-Y."/>
            <person name="Chang Q."/>
            <person name="Ding S."/>
            <person name="Wang X."/>
            <person name="Zhu J."/>
            <person name="Ruan X."/>
            <person name="Zhao L."/>
            <person name="Wei J."/>
            <person name="Que T."/>
            <person name="Du C."/>
            <person name="Cheng J."/>
            <person name="Dai P."/>
            <person name="Han X."/>
            <person name="Huang E."/>
            <person name="Gao Y."/>
            <person name="Liu J."/>
            <person name="Shao H."/>
            <person name="Ye R."/>
            <person name="Li L."/>
            <person name="Wei W."/>
            <person name="Wang X."/>
            <person name="Wang C."/>
            <person name="Huo Q."/>
            <person name="Li W."/>
            <person name="Guo W."/>
            <person name="Chen H."/>
            <person name="Chen S."/>
            <person name="Zhou L."/>
            <person name="Zhou L."/>
            <person name="Ni X."/>
            <person name="Tian J."/>
            <person name="Zhou Y."/>
            <person name="Sheng Y."/>
            <person name="Liu T."/>
            <person name="Pan Y."/>
            <person name="Xia L."/>
            <person name="Li J."/>
            <person name="Zhao F."/>
            <person name="Cao W."/>
        </authorList>
    </citation>
    <scope>NUCLEOTIDE SEQUENCE</scope>
    <source>
        <strain evidence="13">Rmic-2018</strain>
        <tissue evidence="13">Larvae</tissue>
    </source>
</reference>
<evidence type="ECO:0000256" key="8">
    <source>
        <dbReference type="ARBA" id="ARBA00023163"/>
    </source>
</evidence>
<evidence type="ECO:0000256" key="10">
    <source>
        <dbReference type="PROSITE-ProRule" id="PRU00042"/>
    </source>
</evidence>
<evidence type="ECO:0000256" key="6">
    <source>
        <dbReference type="ARBA" id="ARBA00023015"/>
    </source>
</evidence>
<gene>
    <name evidence="13" type="ORF">HPB51_010058</name>
</gene>
<keyword evidence="8" id="KW-0804">Transcription</keyword>
<dbReference type="EMBL" id="JABSTU010000001">
    <property type="protein sequence ID" value="KAH8040278.1"/>
    <property type="molecule type" value="Genomic_DNA"/>
</dbReference>
<dbReference type="Gene3D" id="3.30.160.60">
    <property type="entry name" value="Classic Zinc Finger"/>
    <property type="match status" value="1"/>
</dbReference>
<protein>
    <recommendedName>
        <fullName evidence="12">C2H2-type domain-containing protein</fullName>
    </recommendedName>
</protein>
<dbReference type="InterPro" id="IPR036236">
    <property type="entry name" value="Znf_C2H2_sf"/>
</dbReference>
<name>A0A9J6F0I3_RHIMP</name>
<organism evidence="13 14">
    <name type="scientific">Rhipicephalus microplus</name>
    <name type="common">Cattle tick</name>
    <name type="synonym">Boophilus microplus</name>
    <dbReference type="NCBI Taxonomy" id="6941"/>
    <lineage>
        <taxon>Eukaryota</taxon>
        <taxon>Metazoa</taxon>
        <taxon>Ecdysozoa</taxon>
        <taxon>Arthropoda</taxon>
        <taxon>Chelicerata</taxon>
        <taxon>Arachnida</taxon>
        <taxon>Acari</taxon>
        <taxon>Parasitiformes</taxon>
        <taxon>Ixodida</taxon>
        <taxon>Ixodoidea</taxon>
        <taxon>Ixodidae</taxon>
        <taxon>Rhipicephalinae</taxon>
        <taxon>Rhipicephalus</taxon>
        <taxon>Boophilus</taxon>
    </lineage>
</organism>
<evidence type="ECO:0000313" key="14">
    <source>
        <dbReference type="Proteomes" id="UP000821866"/>
    </source>
</evidence>
<keyword evidence="6" id="KW-0805">Transcription regulation</keyword>
<dbReference type="SMART" id="SM00355">
    <property type="entry name" value="ZnF_C2H2"/>
    <property type="match status" value="3"/>
</dbReference>
<dbReference type="GO" id="GO:0005634">
    <property type="term" value="C:nucleus"/>
    <property type="evidence" value="ECO:0007669"/>
    <property type="project" value="UniProtKB-SubCell"/>
</dbReference>